<keyword evidence="10" id="KW-1185">Reference proteome</keyword>
<accession>A0ABT7E9Y5</accession>
<comment type="similarity">
    <text evidence="7">Belongs to the exbB/tolQ family.</text>
</comment>
<keyword evidence="4" id="KW-1133">Transmembrane helix</keyword>
<evidence type="ECO:0000256" key="6">
    <source>
        <dbReference type="PROSITE-ProRule" id="PRU00473"/>
    </source>
</evidence>
<dbReference type="Pfam" id="PF00691">
    <property type="entry name" value="OmpA"/>
    <property type="match status" value="1"/>
</dbReference>
<dbReference type="Proteomes" id="UP001301012">
    <property type="component" value="Unassembled WGS sequence"/>
</dbReference>
<keyword evidence="5 6" id="KW-0472">Membrane</keyword>
<evidence type="ECO:0000256" key="1">
    <source>
        <dbReference type="ARBA" id="ARBA00004651"/>
    </source>
</evidence>
<protein>
    <submittedName>
        <fullName evidence="9">OmpA family protein</fullName>
    </submittedName>
</protein>
<dbReference type="SUPFAM" id="SSF103088">
    <property type="entry name" value="OmpA-like"/>
    <property type="match status" value="1"/>
</dbReference>
<sequence length="134" mass="14732">MFYSAGGTAPTIGIVGTVLGLVLSFNDNLTKIGEIIKQSTVRDSYIRVEGHTDSVPMNGEFYKSNWYLSAMRSSNVAQILINKAGVKADKVSATGYGEYRPKADNSTDEGKSTNRRVDILIMNSKFNELENNKE</sequence>
<comment type="subcellular location">
    <subcellularLocation>
        <location evidence="1">Cell membrane</location>
        <topology evidence="1">Multi-pass membrane protein</topology>
    </subcellularLocation>
    <subcellularLocation>
        <location evidence="7">Membrane</location>
        <topology evidence="7">Multi-pass membrane protein</topology>
    </subcellularLocation>
</comment>
<dbReference type="PROSITE" id="PS51123">
    <property type="entry name" value="OMPA_2"/>
    <property type="match status" value="1"/>
</dbReference>
<organism evidence="9 10">
    <name type="scientific">Romboutsia sedimentorum</name>
    <dbReference type="NCBI Taxonomy" id="1368474"/>
    <lineage>
        <taxon>Bacteria</taxon>
        <taxon>Bacillati</taxon>
        <taxon>Bacillota</taxon>
        <taxon>Clostridia</taxon>
        <taxon>Peptostreptococcales</taxon>
        <taxon>Peptostreptococcaceae</taxon>
        <taxon>Romboutsia</taxon>
    </lineage>
</organism>
<evidence type="ECO:0000256" key="7">
    <source>
        <dbReference type="RuleBase" id="RU004057"/>
    </source>
</evidence>
<dbReference type="EMBL" id="JASKYM010000003">
    <property type="protein sequence ID" value="MDK2563733.1"/>
    <property type="molecule type" value="Genomic_DNA"/>
</dbReference>
<keyword evidence="7" id="KW-0653">Protein transport</keyword>
<reference evidence="9 10" key="1">
    <citation type="submission" date="2023-05" db="EMBL/GenBank/DDBJ databases">
        <title>Rombocin, a short stable natural nisin variant, displays selective antimicrobial activity against Listeria monocytogenes and employs dual mode of action to kill target bacterial strains.</title>
        <authorList>
            <person name="Wambui J."/>
            <person name="Stephan R."/>
            <person name="Kuipers O.P."/>
        </authorList>
    </citation>
    <scope>NUCLEOTIDE SEQUENCE [LARGE SCALE GENOMIC DNA]</scope>
    <source>
        <strain evidence="9 10">RC002</strain>
    </source>
</reference>
<dbReference type="CDD" id="cd07185">
    <property type="entry name" value="OmpA_C-like"/>
    <property type="match status" value="1"/>
</dbReference>
<proteinExistence type="inferred from homology"/>
<dbReference type="InterPro" id="IPR036737">
    <property type="entry name" value="OmpA-like_sf"/>
</dbReference>
<dbReference type="InterPro" id="IPR006665">
    <property type="entry name" value="OmpA-like"/>
</dbReference>
<keyword evidence="7" id="KW-0813">Transport</keyword>
<dbReference type="PANTHER" id="PTHR30329">
    <property type="entry name" value="STATOR ELEMENT OF FLAGELLAR MOTOR COMPLEX"/>
    <property type="match status" value="1"/>
</dbReference>
<dbReference type="Pfam" id="PF01618">
    <property type="entry name" value="MotA_ExbB"/>
    <property type="match status" value="1"/>
</dbReference>
<comment type="caution">
    <text evidence="9">The sequence shown here is derived from an EMBL/GenBank/DDBJ whole genome shotgun (WGS) entry which is preliminary data.</text>
</comment>
<keyword evidence="2" id="KW-1003">Cell membrane</keyword>
<evidence type="ECO:0000313" key="10">
    <source>
        <dbReference type="Proteomes" id="UP001301012"/>
    </source>
</evidence>
<dbReference type="InterPro" id="IPR050330">
    <property type="entry name" value="Bact_OuterMem_StrucFunc"/>
</dbReference>
<evidence type="ECO:0000313" key="9">
    <source>
        <dbReference type="EMBL" id="MDK2563733.1"/>
    </source>
</evidence>
<name>A0ABT7E9Y5_9FIRM</name>
<evidence type="ECO:0000256" key="5">
    <source>
        <dbReference type="ARBA" id="ARBA00023136"/>
    </source>
</evidence>
<dbReference type="InterPro" id="IPR002898">
    <property type="entry name" value="MotA_ExbB_proton_chnl"/>
</dbReference>
<dbReference type="Gene3D" id="3.30.1330.60">
    <property type="entry name" value="OmpA-like domain"/>
    <property type="match status" value="1"/>
</dbReference>
<evidence type="ECO:0000256" key="3">
    <source>
        <dbReference type="ARBA" id="ARBA00022692"/>
    </source>
</evidence>
<dbReference type="PRINTS" id="PR01023">
    <property type="entry name" value="NAFLGMOTY"/>
</dbReference>
<evidence type="ECO:0000259" key="8">
    <source>
        <dbReference type="PROSITE" id="PS51123"/>
    </source>
</evidence>
<dbReference type="RefSeq" id="WP_284132670.1">
    <property type="nucleotide sequence ID" value="NZ_JASKYM010000003.1"/>
</dbReference>
<dbReference type="PANTHER" id="PTHR30329:SF21">
    <property type="entry name" value="LIPOPROTEIN YIAD-RELATED"/>
    <property type="match status" value="1"/>
</dbReference>
<feature type="domain" description="OmpA-like" evidence="8">
    <location>
        <begin position="1"/>
        <end position="125"/>
    </location>
</feature>
<evidence type="ECO:0000256" key="2">
    <source>
        <dbReference type="ARBA" id="ARBA00022475"/>
    </source>
</evidence>
<gene>
    <name evidence="9" type="ORF">QOZ84_09245</name>
</gene>
<keyword evidence="3" id="KW-0812">Transmembrane</keyword>
<evidence type="ECO:0000256" key="4">
    <source>
        <dbReference type="ARBA" id="ARBA00022989"/>
    </source>
</evidence>